<evidence type="ECO:0000313" key="1">
    <source>
        <dbReference type="EMBL" id="CAK7897583.1"/>
    </source>
</evidence>
<name>A0ABP0EAW9_9ASCO</name>
<sequence>MVWIPKRIPAAQTLLKGKKRKAYHEVSPIVQEKLVEQRFEKMDSRHQKTMKQREESKIDYKRYQEKAQLFNKTFSKLENINNLFPEKEYKRFVSSRKELIQELNGGTIQNEQHLSYYSPIRHSIMCLIVHFLNTILVEINLRKDLIPDDPVNNFSPGIFRDDILNQIKDKSKKREIIQIMDAFHDSSSTAMKDLFNHQTKISDHFNSLEFWRYNFMNYKSGQYLNYDHSDTMANIQGLQFIRYESTEVNDDEILAKFAKSFQEFDLKRQDDSLSHLNLIVEIISTLFTCTKTIPSVLIFKYLLDKFGQMELYNYQSIVYDNLPSYETCLTSLADPIESNRHAPRLCHQLIDVIESKPEILESLIEYQTVRGDVKTFMELLRFYRLREAAAYEKALSRTTLSALVSKSRFSSNRSASMENEDFIFNNQRRPLLVPISTIYQTINACIELKQFEYIDLLFSKLVLFNVRYRDQDERFVALTVGAPETDEDYSFLISENLTPSEVAKEVINRDLLLLLLRACREGKDLGRLLWMMPYLDQYIEGNMMEAKPHIEVIKKYYNESLIHGIYNSVSIFEDSDSQQPINSEFINSLYETLEMFGIDGKIYKYDSYFEFKKTIPKKVKRNEA</sequence>
<protein>
    <recommendedName>
        <fullName evidence="3">ATPase expression protein 1</fullName>
    </recommendedName>
</protein>
<evidence type="ECO:0000313" key="2">
    <source>
        <dbReference type="Proteomes" id="UP001497600"/>
    </source>
</evidence>
<keyword evidence="2" id="KW-1185">Reference proteome</keyword>
<accession>A0ABP0EAW9</accession>
<dbReference type="EMBL" id="OZ004254">
    <property type="protein sequence ID" value="CAK7897583.1"/>
    <property type="molecule type" value="Genomic_DNA"/>
</dbReference>
<dbReference type="Proteomes" id="UP001497600">
    <property type="component" value="Chromosome B"/>
</dbReference>
<gene>
    <name evidence="1" type="ORF">CAAN4_B10440</name>
</gene>
<proteinExistence type="predicted"/>
<organism evidence="1 2">
    <name type="scientific">[Candida] anglica</name>
    <dbReference type="NCBI Taxonomy" id="148631"/>
    <lineage>
        <taxon>Eukaryota</taxon>
        <taxon>Fungi</taxon>
        <taxon>Dikarya</taxon>
        <taxon>Ascomycota</taxon>
        <taxon>Saccharomycotina</taxon>
        <taxon>Pichiomycetes</taxon>
        <taxon>Debaryomycetaceae</taxon>
        <taxon>Kurtzmaniella</taxon>
    </lineage>
</organism>
<evidence type="ECO:0008006" key="3">
    <source>
        <dbReference type="Google" id="ProtNLM"/>
    </source>
</evidence>
<reference evidence="1 2" key="1">
    <citation type="submission" date="2024-01" db="EMBL/GenBank/DDBJ databases">
        <authorList>
            <consortium name="Genoscope - CEA"/>
            <person name="William W."/>
        </authorList>
    </citation>
    <scope>NUCLEOTIDE SEQUENCE [LARGE SCALE GENOMIC DNA]</scope>
    <source>
        <strain evidence="1 2">29B2s-10</strain>
    </source>
</reference>